<gene>
    <name evidence="1" type="ORF">HPB50_013419</name>
</gene>
<dbReference type="EMBL" id="CM023489">
    <property type="protein sequence ID" value="KAH6922379.1"/>
    <property type="molecule type" value="Genomic_DNA"/>
</dbReference>
<keyword evidence="2" id="KW-1185">Reference proteome</keyword>
<accession>A0ACB7RKK6</accession>
<proteinExistence type="predicted"/>
<evidence type="ECO:0000313" key="2">
    <source>
        <dbReference type="Proteomes" id="UP000821845"/>
    </source>
</evidence>
<dbReference type="Proteomes" id="UP000821845">
    <property type="component" value="Chromosome 9"/>
</dbReference>
<organism evidence="1 2">
    <name type="scientific">Hyalomma asiaticum</name>
    <name type="common">Tick</name>
    <dbReference type="NCBI Taxonomy" id="266040"/>
    <lineage>
        <taxon>Eukaryota</taxon>
        <taxon>Metazoa</taxon>
        <taxon>Ecdysozoa</taxon>
        <taxon>Arthropoda</taxon>
        <taxon>Chelicerata</taxon>
        <taxon>Arachnida</taxon>
        <taxon>Acari</taxon>
        <taxon>Parasitiformes</taxon>
        <taxon>Ixodida</taxon>
        <taxon>Ixodoidea</taxon>
        <taxon>Ixodidae</taxon>
        <taxon>Hyalomminae</taxon>
        <taxon>Hyalomma</taxon>
    </lineage>
</organism>
<protein>
    <submittedName>
        <fullName evidence="1">Uncharacterized protein</fullName>
    </submittedName>
</protein>
<evidence type="ECO:0000313" key="1">
    <source>
        <dbReference type="EMBL" id="KAH6922379.1"/>
    </source>
</evidence>
<reference evidence="1" key="1">
    <citation type="submission" date="2020-05" db="EMBL/GenBank/DDBJ databases">
        <title>Large-scale comparative analyses of tick genomes elucidate their genetic diversity and vector capacities.</title>
        <authorList>
            <person name="Jia N."/>
            <person name="Wang J."/>
            <person name="Shi W."/>
            <person name="Du L."/>
            <person name="Sun Y."/>
            <person name="Zhan W."/>
            <person name="Jiang J."/>
            <person name="Wang Q."/>
            <person name="Zhang B."/>
            <person name="Ji P."/>
            <person name="Sakyi L.B."/>
            <person name="Cui X."/>
            <person name="Yuan T."/>
            <person name="Jiang B."/>
            <person name="Yang W."/>
            <person name="Lam T.T.-Y."/>
            <person name="Chang Q."/>
            <person name="Ding S."/>
            <person name="Wang X."/>
            <person name="Zhu J."/>
            <person name="Ruan X."/>
            <person name="Zhao L."/>
            <person name="Wei J."/>
            <person name="Que T."/>
            <person name="Du C."/>
            <person name="Cheng J."/>
            <person name="Dai P."/>
            <person name="Han X."/>
            <person name="Huang E."/>
            <person name="Gao Y."/>
            <person name="Liu J."/>
            <person name="Shao H."/>
            <person name="Ye R."/>
            <person name="Li L."/>
            <person name="Wei W."/>
            <person name="Wang X."/>
            <person name="Wang C."/>
            <person name="Yang T."/>
            <person name="Huo Q."/>
            <person name="Li W."/>
            <person name="Guo W."/>
            <person name="Chen H."/>
            <person name="Zhou L."/>
            <person name="Ni X."/>
            <person name="Tian J."/>
            <person name="Zhou Y."/>
            <person name="Sheng Y."/>
            <person name="Liu T."/>
            <person name="Pan Y."/>
            <person name="Xia L."/>
            <person name="Li J."/>
            <person name="Zhao F."/>
            <person name="Cao W."/>
        </authorList>
    </citation>
    <scope>NUCLEOTIDE SEQUENCE</scope>
    <source>
        <strain evidence="1">Hyas-2018</strain>
    </source>
</reference>
<sequence length="100" mass="11363">MIPEFHGFKDDPTTWVSAVERCSRSTLVARPYEEVLAEGRLRGAAEAWNRFKGSAYATWSAWSAALTSSFAPLPSAYDARFMEMWSRRQAETEDIAAYIY</sequence>
<comment type="caution">
    <text evidence="1">The sequence shown here is derived from an EMBL/GenBank/DDBJ whole genome shotgun (WGS) entry which is preliminary data.</text>
</comment>
<name>A0ACB7RKK6_HYAAI</name>